<accession>A0A939DZF7</accession>
<keyword evidence="2" id="KW-1185">Reference proteome</keyword>
<evidence type="ECO:0000313" key="2">
    <source>
        <dbReference type="Proteomes" id="UP000664332"/>
    </source>
</evidence>
<comment type="caution">
    <text evidence="1">The sequence shown here is derived from an EMBL/GenBank/DDBJ whole genome shotgun (WGS) entry which is preliminary data.</text>
</comment>
<proteinExistence type="predicted"/>
<sequence>MGYGDNNTADASHGSHAQHHDALFLALPEWSGQSTSAWVMRLLSDSAFDTGQNIGLPVAKWRRDYPKVFNAIAELDPVDAAPAFAERYLDYLSTTATWPGTDTPVGELAVTDPDARLSEDELDGLCADTGQADRKSSAAAVAAKITTYDTPMPMTPSATAALDWVAANPDSLSLRGTTLVVIGGGAQLSPVRWLVNAGATVVAVVRSDSPGRVKLVRDCAGACGRLILSPPDASDPVTQAQKTADFIASIPGPIAVLSTLYIPGSAFVHTALAADCVVKAVAEARDDMVLCCTGSPSEAWRLPDGTVTKSIITLQGPNYLSAKLIERSRALAMQADGRQVIAMILPPSPTESVTISSQFEEVMTKAPLVGVYPASPRDASGFAAGLLAYQLANPDPARSLYITFAVHAGMWGNTIPARYRLTGALIASRLFKTRAEQALNQGRHRAAE</sequence>
<protein>
    <submittedName>
        <fullName evidence="1">Uncharacterized protein</fullName>
    </submittedName>
</protein>
<evidence type="ECO:0000313" key="1">
    <source>
        <dbReference type="EMBL" id="MBN9643665.1"/>
    </source>
</evidence>
<dbReference type="RefSeq" id="WP_207118405.1">
    <property type="nucleotide sequence ID" value="NZ_JAFLEQ010000005.1"/>
</dbReference>
<dbReference type="AlphaFoldDB" id="A0A939DZF7"/>
<dbReference type="EMBL" id="JAFLEQ010000005">
    <property type="protein sequence ID" value="MBN9643665.1"/>
    <property type="molecule type" value="Genomic_DNA"/>
</dbReference>
<name>A0A939DZF7_9CORY</name>
<dbReference type="Proteomes" id="UP000664332">
    <property type="component" value="Unassembled WGS sequence"/>
</dbReference>
<organism evidence="1 2">
    <name type="scientific">Corynebacterium mendelii</name>
    <dbReference type="NCBI Taxonomy" id="2765362"/>
    <lineage>
        <taxon>Bacteria</taxon>
        <taxon>Bacillati</taxon>
        <taxon>Actinomycetota</taxon>
        <taxon>Actinomycetes</taxon>
        <taxon>Mycobacteriales</taxon>
        <taxon>Corynebacteriaceae</taxon>
        <taxon>Corynebacterium</taxon>
    </lineage>
</organism>
<reference evidence="1" key="1">
    <citation type="submission" date="2021-03" db="EMBL/GenBank/DDBJ databases">
        <authorList>
            <person name="Sun Q."/>
        </authorList>
    </citation>
    <scope>NUCLEOTIDE SEQUENCE</scope>
    <source>
        <strain evidence="1">CCM 8862</strain>
    </source>
</reference>
<gene>
    <name evidence="1" type="ORF">JZY06_03335</name>
</gene>